<dbReference type="RefSeq" id="WP_378391953.1">
    <property type="nucleotide sequence ID" value="NZ_JBHLWM010000008.1"/>
</dbReference>
<protein>
    <submittedName>
        <fullName evidence="1">Uncharacterized protein</fullName>
    </submittedName>
</protein>
<dbReference type="Proteomes" id="UP001589775">
    <property type="component" value="Unassembled WGS sequence"/>
</dbReference>
<evidence type="ECO:0000313" key="2">
    <source>
        <dbReference type="Proteomes" id="UP001589775"/>
    </source>
</evidence>
<organism evidence="1 2">
    <name type="scientific">Rhodopseudomonas telluris</name>
    <dbReference type="NCBI Taxonomy" id="644215"/>
    <lineage>
        <taxon>Bacteria</taxon>
        <taxon>Pseudomonadati</taxon>
        <taxon>Pseudomonadota</taxon>
        <taxon>Alphaproteobacteria</taxon>
        <taxon>Hyphomicrobiales</taxon>
        <taxon>Nitrobacteraceae</taxon>
        <taxon>Rhodopseudomonas</taxon>
    </lineage>
</organism>
<name>A0ABV6EYD1_9BRAD</name>
<keyword evidence="2" id="KW-1185">Reference proteome</keyword>
<dbReference type="EMBL" id="JBHLWM010000008">
    <property type="protein sequence ID" value="MFC0243242.1"/>
    <property type="molecule type" value="Genomic_DNA"/>
</dbReference>
<comment type="caution">
    <text evidence="1">The sequence shown here is derived from an EMBL/GenBank/DDBJ whole genome shotgun (WGS) entry which is preliminary data.</text>
</comment>
<accession>A0ABV6EYD1</accession>
<gene>
    <name evidence="1" type="ORF">ACFFJ6_22345</name>
</gene>
<evidence type="ECO:0000313" key="1">
    <source>
        <dbReference type="EMBL" id="MFC0243242.1"/>
    </source>
</evidence>
<sequence>MTYSHMEVTGDLSRSLAEDLNIYGKVIDMEVVDLPADNRHFAVAFVALRMREIPYPVEGVVCLLKSYGEATPTECMVDTVFESEGPSACFCPDRILNQLSPTQDIVSLSWRQRCRALRDWDSERWADELLDDLPQLY</sequence>
<reference evidence="1 2" key="1">
    <citation type="submission" date="2024-09" db="EMBL/GenBank/DDBJ databases">
        <authorList>
            <person name="Sun Q."/>
            <person name="Mori K."/>
        </authorList>
    </citation>
    <scope>NUCLEOTIDE SEQUENCE [LARGE SCALE GENOMIC DNA]</scope>
    <source>
        <strain evidence="1 2">KCTC 23279</strain>
    </source>
</reference>
<proteinExistence type="predicted"/>